<dbReference type="AlphaFoldDB" id="X1QQ04"/>
<keyword evidence="1" id="KW-0472">Membrane</keyword>
<accession>X1QQ04</accession>
<keyword evidence="1" id="KW-1133">Transmembrane helix</keyword>
<feature type="transmembrane region" description="Helical" evidence="1">
    <location>
        <begin position="7"/>
        <end position="24"/>
    </location>
</feature>
<organism evidence="2">
    <name type="scientific">marine sediment metagenome</name>
    <dbReference type="NCBI Taxonomy" id="412755"/>
    <lineage>
        <taxon>unclassified sequences</taxon>
        <taxon>metagenomes</taxon>
        <taxon>ecological metagenomes</taxon>
    </lineage>
</organism>
<sequence>MFKSSKALLGAIIAGVLGLLFATVGLWRTLMIVFLIVLGYLIGTYLDTRK</sequence>
<comment type="caution">
    <text evidence="2">The sequence shown here is derived from an EMBL/GenBank/DDBJ whole genome shotgun (WGS) entry which is preliminary data.</text>
</comment>
<gene>
    <name evidence="2" type="ORF">S06H3_60414</name>
</gene>
<feature type="non-terminal residue" evidence="2">
    <location>
        <position position="50"/>
    </location>
</feature>
<dbReference type="EMBL" id="BARV01039408">
    <property type="protein sequence ID" value="GAI56876.1"/>
    <property type="molecule type" value="Genomic_DNA"/>
</dbReference>
<evidence type="ECO:0000313" key="2">
    <source>
        <dbReference type="EMBL" id="GAI56876.1"/>
    </source>
</evidence>
<proteinExistence type="predicted"/>
<feature type="transmembrane region" description="Helical" evidence="1">
    <location>
        <begin position="30"/>
        <end position="46"/>
    </location>
</feature>
<protein>
    <recommendedName>
        <fullName evidence="3">DUF2273 domain-containing protein</fullName>
    </recommendedName>
</protein>
<reference evidence="2" key="1">
    <citation type="journal article" date="2014" name="Front. Microbiol.">
        <title>High frequency of phylogenetically diverse reductive dehalogenase-homologous genes in deep subseafloor sedimentary metagenomes.</title>
        <authorList>
            <person name="Kawai M."/>
            <person name="Futagami T."/>
            <person name="Toyoda A."/>
            <person name="Takaki Y."/>
            <person name="Nishi S."/>
            <person name="Hori S."/>
            <person name="Arai W."/>
            <person name="Tsubouchi T."/>
            <person name="Morono Y."/>
            <person name="Uchiyama I."/>
            <person name="Ito T."/>
            <person name="Fujiyama A."/>
            <person name="Inagaki F."/>
            <person name="Takami H."/>
        </authorList>
    </citation>
    <scope>NUCLEOTIDE SEQUENCE</scope>
    <source>
        <strain evidence="2">Expedition CK06-06</strain>
    </source>
</reference>
<evidence type="ECO:0000256" key="1">
    <source>
        <dbReference type="SAM" id="Phobius"/>
    </source>
</evidence>
<evidence type="ECO:0008006" key="3">
    <source>
        <dbReference type="Google" id="ProtNLM"/>
    </source>
</evidence>
<keyword evidence="1" id="KW-0812">Transmembrane</keyword>
<dbReference type="Pfam" id="PF10031">
    <property type="entry name" value="DUF2273"/>
    <property type="match status" value="1"/>
</dbReference>
<name>X1QQ04_9ZZZZ</name>
<dbReference type="InterPro" id="IPR018730">
    <property type="entry name" value="DUF2273"/>
</dbReference>